<evidence type="ECO:0000256" key="1">
    <source>
        <dbReference type="ARBA" id="ARBA00009652"/>
    </source>
</evidence>
<evidence type="ECO:0000313" key="7">
    <source>
        <dbReference type="EMBL" id="WYX99505.1"/>
    </source>
</evidence>
<evidence type="ECO:0000256" key="4">
    <source>
        <dbReference type="ARBA" id="ARBA00023235"/>
    </source>
</evidence>
<dbReference type="PANTHER" id="PTHR21568:SF0">
    <property type="entry name" value="TRNA PSEUDOURIDINE SYNTHASE PUS10"/>
    <property type="match status" value="1"/>
</dbReference>
<evidence type="ECO:0000256" key="3">
    <source>
        <dbReference type="ARBA" id="ARBA00022694"/>
    </source>
</evidence>
<keyword evidence="8" id="KW-1185">Reference proteome</keyword>
<evidence type="ECO:0000259" key="6">
    <source>
        <dbReference type="Pfam" id="PF22023"/>
    </source>
</evidence>
<proteinExistence type="inferred from homology"/>
<organism evidence="7 8">
    <name type="scientific">Oxyplasma meridianum</name>
    <dbReference type="NCBI Taxonomy" id="3073602"/>
    <lineage>
        <taxon>Archaea</taxon>
        <taxon>Methanobacteriati</taxon>
        <taxon>Thermoplasmatota</taxon>
        <taxon>Thermoplasmata</taxon>
        <taxon>Thermoplasmatales</taxon>
        <taxon>Thermoplasmataceae</taxon>
        <taxon>Oxyplasma</taxon>
    </lineage>
</organism>
<dbReference type="AlphaFoldDB" id="A0AAX4NDA8"/>
<dbReference type="Proteomes" id="UP001451606">
    <property type="component" value="Chromosome"/>
</dbReference>
<dbReference type="EMBL" id="CP133772">
    <property type="protein sequence ID" value="WYX99505.1"/>
    <property type="molecule type" value="Genomic_DNA"/>
</dbReference>
<dbReference type="FunFam" id="3.30.70.2510:FF:000001">
    <property type="entry name" value="tRNA pseudouridine synthase Pus10"/>
    <property type="match status" value="1"/>
</dbReference>
<dbReference type="GO" id="GO:0031119">
    <property type="term" value="P:tRNA pseudouridine synthesis"/>
    <property type="evidence" value="ECO:0007669"/>
    <property type="project" value="TreeGrafter"/>
</dbReference>
<feature type="domain" description="Pus10 THUMP" evidence="6">
    <location>
        <begin position="68"/>
        <end position="144"/>
    </location>
</feature>
<name>A0AAX4NDA8_9ARCH</name>
<dbReference type="KEGG" id="omr:OXIME_000037"/>
<dbReference type="RefSeq" id="WP_393971479.1">
    <property type="nucleotide sequence ID" value="NZ_CP133772.1"/>
</dbReference>
<protein>
    <recommendedName>
        <fullName evidence="2">tRNA pseudouridine(55) synthase</fullName>
        <ecNumber evidence="2">5.4.99.25</ecNumber>
    </recommendedName>
</protein>
<keyword evidence="4 7" id="KW-0413">Isomerase</keyword>
<evidence type="ECO:0000313" key="8">
    <source>
        <dbReference type="Proteomes" id="UP001451606"/>
    </source>
</evidence>
<evidence type="ECO:0000256" key="2">
    <source>
        <dbReference type="ARBA" id="ARBA00012787"/>
    </source>
</evidence>
<sequence length="387" mass="43705">MNSTGSFFNVCIRCLGRAFAMEGHGITNIQRGEAIIASMGKKLPENVKVVSEVECSICHGIFLNMEKYAQMCIQESSGFEFSTLLVGSVFQQDDLDYEREFQSIFGDHGESIKKEFNREFGKFLSTRLQKEVSFNEPEITFLINTKYDSVKMQVKSLFISGIYKKYRRDIPQTRWIHKTGNGDSIESIIGSSLTEFSDCKNYYLHGAGREDVDVRMLGNGREFVIEAEDPKKRKIDLKHLQNTVNNSGKGVEIMGLSLSDINTVRKIKGEKYSKTYHAVVGCSESLDCRKLEESIKEMIGKVIYQRTPLRVSGSRSDLVRERTVHDIKLIRCDVSSGEVEITAESGTYIKELVNGDNGRTVPSLSSVYGSDLRVIELDVVRINRSDE</sequence>
<reference evidence="7 8" key="1">
    <citation type="submission" date="2023-09" db="EMBL/GenBank/DDBJ databases">
        <authorList>
            <person name="Golyshina O.V."/>
            <person name="Lunev E.A."/>
            <person name="Bargiela R."/>
            <person name="Gaines M.C."/>
            <person name="Daum B."/>
            <person name="Bale N.J."/>
            <person name="Koenen M."/>
            <person name="Sinninghe Damst J.S."/>
            <person name="Yakimov M."/>
            <person name="Golyshin P.N."/>
        </authorList>
    </citation>
    <scope>NUCLEOTIDE SEQUENCE [LARGE SCALE GENOMIC DNA]</scope>
    <source>
        <strain evidence="7 8">M1</strain>
    </source>
</reference>
<dbReference type="Pfam" id="PF21238">
    <property type="entry name" value="Pus10_C"/>
    <property type="match status" value="1"/>
</dbReference>
<dbReference type="InterPro" id="IPR055174">
    <property type="entry name" value="Pus10_THUMP_arc"/>
</dbReference>
<comment type="similarity">
    <text evidence="1">Belongs to the pseudouridine synthase Pus10 family.</text>
</comment>
<dbReference type="GO" id="GO:0160148">
    <property type="term" value="F:tRNA pseudouridine(55) synthase activity"/>
    <property type="evidence" value="ECO:0007669"/>
    <property type="project" value="UniProtKB-EC"/>
</dbReference>
<feature type="domain" description="Pus10-like C-terminal" evidence="5">
    <location>
        <begin position="158"/>
        <end position="382"/>
    </location>
</feature>
<dbReference type="PANTHER" id="PTHR21568">
    <property type="entry name" value="TRNA PSEUDOURIDINE SYNTHASE PUS10"/>
    <property type="match status" value="1"/>
</dbReference>
<dbReference type="Gene3D" id="3.30.70.2510">
    <property type="match status" value="1"/>
</dbReference>
<dbReference type="InterPro" id="IPR039894">
    <property type="entry name" value="Pus10-like"/>
</dbReference>
<evidence type="ECO:0000259" key="5">
    <source>
        <dbReference type="Pfam" id="PF21238"/>
    </source>
</evidence>
<dbReference type="GeneID" id="95966761"/>
<dbReference type="NCBIfam" id="TIGR01213">
    <property type="entry name" value="pseudo_Pus10arc"/>
    <property type="match status" value="1"/>
</dbReference>
<dbReference type="EC" id="5.4.99.25" evidence="2"/>
<dbReference type="InterPro" id="IPR020103">
    <property type="entry name" value="PsdUridine_synth_cat_dom_sf"/>
</dbReference>
<dbReference type="Gene3D" id="3.30.70.3190">
    <property type="match status" value="1"/>
</dbReference>
<dbReference type="InterPro" id="IPR048741">
    <property type="entry name" value="Pus10-like_C"/>
</dbReference>
<dbReference type="GO" id="GO:0003723">
    <property type="term" value="F:RNA binding"/>
    <property type="evidence" value="ECO:0007669"/>
    <property type="project" value="InterPro"/>
</dbReference>
<gene>
    <name evidence="7" type="ORF">OXIME_000037</name>
</gene>
<dbReference type="Pfam" id="PF22023">
    <property type="entry name" value="Pus10_THUMP_arc"/>
    <property type="match status" value="1"/>
</dbReference>
<accession>A0AAX4NDA8</accession>
<dbReference type="SUPFAM" id="SSF55120">
    <property type="entry name" value="Pseudouridine synthase"/>
    <property type="match status" value="1"/>
</dbReference>
<keyword evidence="3" id="KW-0819">tRNA processing</keyword>